<sequence>MTLPPEGIFLDLKVCFETFPMCDYSDLTLFRVFRAYSGYKVVPAASSWITRK</sequence>
<dbReference type="AlphaFoldDB" id="F8NWX4"/>
<proteinExistence type="predicted"/>
<dbReference type="HOGENOM" id="CLU_3088727_0_0_1"/>
<dbReference type="Proteomes" id="UP000008064">
    <property type="component" value="Unassembled WGS sequence"/>
</dbReference>
<evidence type="ECO:0000313" key="1">
    <source>
        <dbReference type="EMBL" id="EGO24449.1"/>
    </source>
</evidence>
<accession>F8NWX4</accession>
<dbReference type="RefSeq" id="XP_007318468.1">
    <property type="nucleotide sequence ID" value="XM_007318406.1"/>
</dbReference>
<organism evidence="2">
    <name type="scientific">Serpula lacrymans var. lacrymans (strain S7.9)</name>
    <name type="common">Dry rot fungus</name>
    <dbReference type="NCBI Taxonomy" id="578457"/>
    <lineage>
        <taxon>Eukaryota</taxon>
        <taxon>Fungi</taxon>
        <taxon>Dikarya</taxon>
        <taxon>Basidiomycota</taxon>
        <taxon>Agaricomycotina</taxon>
        <taxon>Agaricomycetes</taxon>
        <taxon>Agaricomycetidae</taxon>
        <taxon>Boletales</taxon>
        <taxon>Coniophorineae</taxon>
        <taxon>Serpulaceae</taxon>
        <taxon>Serpula</taxon>
    </lineage>
</organism>
<reference evidence="2" key="1">
    <citation type="journal article" date="2011" name="Science">
        <title>The plant cell wall-decomposing machinery underlies the functional diversity of forest fungi.</title>
        <authorList>
            <person name="Eastwood D.C."/>
            <person name="Floudas D."/>
            <person name="Binder M."/>
            <person name="Majcherczyk A."/>
            <person name="Schneider P."/>
            <person name="Aerts A."/>
            <person name="Asiegbu F.O."/>
            <person name="Baker S.E."/>
            <person name="Barry K."/>
            <person name="Bendiksby M."/>
            <person name="Blumentritt M."/>
            <person name="Coutinho P.M."/>
            <person name="Cullen D."/>
            <person name="de Vries R.P."/>
            <person name="Gathman A."/>
            <person name="Goodell B."/>
            <person name="Henrissat B."/>
            <person name="Ihrmark K."/>
            <person name="Kauserud H."/>
            <person name="Kohler A."/>
            <person name="LaButti K."/>
            <person name="Lapidus A."/>
            <person name="Lavin J.L."/>
            <person name="Lee Y.-H."/>
            <person name="Lindquist E."/>
            <person name="Lilly W."/>
            <person name="Lucas S."/>
            <person name="Morin E."/>
            <person name="Murat C."/>
            <person name="Oguiza J.A."/>
            <person name="Park J."/>
            <person name="Pisabarro A.G."/>
            <person name="Riley R."/>
            <person name="Rosling A."/>
            <person name="Salamov A."/>
            <person name="Schmidt O."/>
            <person name="Schmutz J."/>
            <person name="Skrede I."/>
            <person name="Stenlid J."/>
            <person name="Wiebenga A."/>
            <person name="Xie X."/>
            <person name="Kuees U."/>
            <person name="Hibbett D.S."/>
            <person name="Hoffmeister D."/>
            <person name="Hoegberg N."/>
            <person name="Martin F."/>
            <person name="Grigoriev I.V."/>
            <person name="Watkinson S.C."/>
        </authorList>
    </citation>
    <scope>NUCLEOTIDE SEQUENCE [LARGE SCALE GENOMIC DNA]</scope>
    <source>
        <strain evidence="2">S7.9</strain>
    </source>
</reference>
<dbReference type="KEGG" id="sla:SERLADRAFT_467783"/>
<dbReference type="EMBL" id="GL945434">
    <property type="protein sequence ID" value="EGO24449.1"/>
    <property type="molecule type" value="Genomic_DNA"/>
</dbReference>
<dbReference type="GeneID" id="18819286"/>
<name>F8NWX4_SERL9</name>
<evidence type="ECO:0000313" key="2">
    <source>
        <dbReference type="Proteomes" id="UP000008064"/>
    </source>
</evidence>
<gene>
    <name evidence="1" type="ORF">SERLADRAFT_467783</name>
</gene>
<protein>
    <submittedName>
        <fullName evidence="1">Uncharacterized protein</fullName>
    </submittedName>
</protein>